<organism evidence="1 2">
    <name type="scientific">Tagetes erecta</name>
    <name type="common">African marigold</name>
    <dbReference type="NCBI Taxonomy" id="13708"/>
    <lineage>
        <taxon>Eukaryota</taxon>
        <taxon>Viridiplantae</taxon>
        <taxon>Streptophyta</taxon>
        <taxon>Embryophyta</taxon>
        <taxon>Tracheophyta</taxon>
        <taxon>Spermatophyta</taxon>
        <taxon>Magnoliopsida</taxon>
        <taxon>eudicotyledons</taxon>
        <taxon>Gunneridae</taxon>
        <taxon>Pentapetalae</taxon>
        <taxon>asterids</taxon>
        <taxon>campanulids</taxon>
        <taxon>Asterales</taxon>
        <taxon>Asteraceae</taxon>
        <taxon>Asteroideae</taxon>
        <taxon>Heliantheae alliance</taxon>
        <taxon>Tageteae</taxon>
        <taxon>Tagetes</taxon>
    </lineage>
</organism>
<dbReference type="AlphaFoldDB" id="A0AAD8NZ83"/>
<comment type="caution">
    <text evidence="1">The sequence shown here is derived from an EMBL/GenBank/DDBJ whole genome shotgun (WGS) entry which is preliminary data.</text>
</comment>
<gene>
    <name evidence="1" type="ORF">QVD17_14926</name>
</gene>
<protein>
    <submittedName>
        <fullName evidence="1">Uncharacterized protein</fullName>
    </submittedName>
</protein>
<dbReference type="Gene3D" id="1.20.120.1070">
    <property type="entry name" value="Translation initiation factor eIF-2B, N-terminal domain"/>
    <property type="match status" value="1"/>
</dbReference>
<reference evidence="1" key="1">
    <citation type="journal article" date="2023" name="bioRxiv">
        <title>Improved chromosome-level genome assembly for marigold (Tagetes erecta).</title>
        <authorList>
            <person name="Jiang F."/>
            <person name="Yuan L."/>
            <person name="Wang S."/>
            <person name="Wang H."/>
            <person name="Xu D."/>
            <person name="Wang A."/>
            <person name="Fan W."/>
        </authorList>
    </citation>
    <scope>NUCLEOTIDE SEQUENCE</scope>
    <source>
        <strain evidence="1">WSJ</strain>
        <tissue evidence="1">Leaf</tissue>
    </source>
</reference>
<keyword evidence="2" id="KW-1185">Reference proteome</keyword>
<sequence length="74" mass="8425">MWEDMDQFLHKEDDGKTFIKETDLQMKQLELAEVVAVIRALAYVIKYSEADAIAELQIELKSALDCLKASGFCL</sequence>
<dbReference type="InterPro" id="IPR042528">
    <property type="entry name" value="elF-2B_alpha_N"/>
</dbReference>
<dbReference type="Proteomes" id="UP001229421">
    <property type="component" value="Unassembled WGS sequence"/>
</dbReference>
<proteinExistence type="predicted"/>
<evidence type="ECO:0000313" key="1">
    <source>
        <dbReference type="EMBL" id="KAK1426256.1"/>
    </source>
</evidence>
<accession>A0AAD8NZ83</accession>
<dbReference type="EMBL" id="JAUHHV010000004">
    <property type="protein sequence ID" value="KAK1426256.1"/>
    <property type="molecule type" value="Genomic_DNA"/>
</dbReference>
<name>A0AAD8NZ83_TARER</name>
<evidence type="ECO:0000313" key="2">
    <source>
        <dbReference type="Proteomes" id="UP001229421"/>
    </source>
</evidence>